<accession>A0ABW8YLL1</accession>
<feature type="transmembrane region" description="Helical" evidence="16">
    <location>
        <begin position="40"/>
        <end position="62"/>
    </location>
</feature>
<evidence type="ECO:0000256" key="11">
    <source>
        <dbReference type="ARBA" id="ARBA00023004"/>
    </source>
</evidence>
<keyword evidence="6 15" id="KW-0812">Transmembrane</keyword>
<sequence>MTDAARDAHAFTAHDDHHHDADHKPGFFARWFLSTNHKDIGTLYLIFAIIAGIIGGGISGIMRLELAEPGIQHLGWIAEFVHGGPQTFDESLHFWNVLITAHGLIMVFFMVMPAMIGGFGNWFVPIMIGAPDMAFPRMNNLSFWLLCPAFLLLLASPFFGGGAGTGWTVYAPLSTYGEPGPAVDMAILSLHLAGASSILGAINFITTIFNMRAPGMTLHKMPLFVWSVLITAFLLLLALPVLAAAITMLLTDRNFGTTFYDPAGGGDPVLYQHLFWFFGHPEVYIMILPGFGIISQIVATFSRKPVFGYLGMAYAMVAIGVVGFVVWAHHMFTTGMSVNVKMYFTAATMIIAVPTGIKIFSWIATMWGGSMSFRTPMVWAIGFIFMFTVGGVTGVVLANGGVDDYMHDTYYVVAHFHYVLSLGAVFGLFAGFYYWFPKMSGKMYSEFLGQLHFWVFFVGVNVLFFPQHFLGLQGMPRRYPDYPDAYAYWNQISSFGYLIMLAGMVIFFINLFWSMAAGKKAPDNPWGEGATTLEWTLSSPPPFHQFETLPVIDDDKHH</sequence>
<dbReference type="NCBIfam" id="TIGR02891">
    <property type="entry name" value="CtaD_CoxA"/>
    <property type="match status" value="1"/>
</dbReference>
<comment type="caution">
    <text evidence="18">The sequence shown here is derived from an EMBL/GenBank/DDBJ whole genome shotgun (WGS) entry which is preliminary data.</text>
</comment>
<dbReference type="InterPro" id="IPR023616">
    <property type="entry name" value="Cyt_c_oxase-like_su1_dom"/>
</dbReference>
<comment type="subcellular location">
    <subcellularLocation>
        <location evidence="16">Cell membrane</location>
        <topology evidence="16">Multi-pass membrane protein</topology>
    </subcellularLocation>
    <subcellularLocation>
        <location evidence="1">Membrane</location>
        <topology evidence="1">Multi-pass membrane protein</topology>
    </subcellularLocation>
</comment>
<dbReference type="EC" id="7.1.1.9" evidence="16"/>
<keyword evidence="7 16" id="KW-0479">Metal-binding</keyword>
<feature type="transmembrane region" description="Helical" evidence="16">
    <location>
        <begin position="486"/>
        <end position="513"/>
    </location>
</feature>
<feature type="transmembrane region" description="Helical" evidence="16">
    <location>
        <begin position="342"/>
        <end position="365"/>
    </location>
</feature>
<evidence type="ECO:0000313" key="19">
    <source>
        <dbReference type="Proteomes" id="UP001629244"/>
    </source>
</evidence>
<feature type="transmembrane region" description="Helical" evidence="16">
    <location>
        <begin position="143"/>
        <end position="170"/>
    </location>
</feature>
<name>A0ABW8YLL1_9SPHN</name>
<feature type="transmembrane region" description="Helical" evidence="16">
    <location>
        <begin position="94"/>
        <end position="123"/>
    </location>
</feature>
<dbReference type="SUPFAM" id="SSF81442">
    <property type="entry name" value="Cytochrome c oxidase subunit I-like"/>
    <property type="match status" value="1"/>
</dbReference>
<keyword evidence="19" id="KW-1185">Reference proteome</keyword>
<evidence type="ECO:0000256" key="16">
    <source>
        <dbReference type="RuleBase" id="RU363061"/>
    </source>
</evidence>
<evidence type="ECO:0000256" key="13">
    <source>
        <dbReference type="ARBA" id="ARBA00023136"/>
    </source>
</evidence>
<evidence type="ECO:0000256" key="14">
    <source>
        <dbReference type="ARBA" id="ARBA00047816"/>
    </source>
</evidence>
<evidence type="ECO:0000256" key="12">
    <source>
        <dbReference type="ARBA" id="ARBA00023008"/>
    </source>
</evidence>
<evidence type="ECO:0000256" key="8">
    <source>
        <dbReference type="ARBA" id="ARBA00022967"/>
    </source>
</evidence>
<feature type="transmembrane region" description="Helical" evidence="16">
    <location>
        <begin position="377"/>
        <end position="398"/>
    </location>
</feature>
<comment type="pathway">
    <text evidence="2 16">Energy metabolism; oxidative phosphorylation.</text>
</comment>
<dbReference type="InterPro" id="IPR014241">
    <property type="entry name" value="Cyt_c_oxidase_su1_bac"/>
</dbReference>
<evidence type="ECO:0000256" key="10">
    <source>
        <dbReference type="ARBA" id="ARBA00022989"/>
    </source>
</evidence>
<protein>
    <recommendedName>
        <fullName evidence="16">Cytochrome c oxidase subunit 1</fullName>
        <ecNumber evidence="16">7.1.1.9</ecNumber>
    </recommendedName>
</protein>
<dbReference type="PROSITE" id="PS00077">
    <property type="entry name" value="COX1_CUB"/>
    <property type="match status" value="1"/>
</dbReference>
<reference evidence="18 19" key="1">
    <citation type="submission" date="2024-06" db="EMBL/GenBank/DDBJ databases">
        <authorList>
            <person name="Kaempfer P."/>
            <person name="Viver T."/>
        </authorList>
    </citation>
    <scope>NUCLEOTIDE SEQUENCE [LARGE SCALE GENOMIC DNA]</scope>
    <source>
        <strain evidence="18 19">ST-64</strain>
    </source>
</reference>
<evidence type="ECO:0000256" key="3">
    <source>
        <dbReference type="ARBA" id="ARBA00022448"/>
    </source>
</evidence>
<feature type="domain" description="Cytochrome oxidase subunit I profile" evidence="17">
    <location>
        <begin position="31"/>
        <end position="553"/>
    </location>
</feature>
<evidence type="ECO:0000256" key="5">
    <source>
        <dbReference type="ARBA" id="ARBA00022660"/>
    </source>
</evidence>
<keyword evidence="3 15" id="KW-0813">Transport</keyword>
<keyword evidence="10 16" id="KW-1133">Transmembrane helix</keyword>
<evidence type="ECO:0000256" key="9">
    <source>
        <dbReference type="ARBA" id="ARBA00022982"/>
    </source>
</evidence>
<evidence type="ECO:0000256" key="6">
    <source>
        <dbReference type="ARBA" id="ARBA00022692"/>
    </source>
</evidence>
<dbReference type="Proteomes" id="UP001629244">
    <property type="component" value="Unassembled WGS sequence"/>
</dbReference>
<evidence type="ECO:0000256" key="7">
    <source>
        <dbReference type="ARBA" id="ARBA00022723"/>
    </source>
</evidence>
<keyword evidence="13 16" id="KW-0472">Membrane</keyword>
<dbReference type="RefSeq" id="WP_408077043.1">
    <property type="nucleotide sequence ID" value="NZ_JBELQC010000001.1"/>
</dbReference>
<dbReference type="Pfam" id="PF00115">
    <property type="entry name" value="COX1"/>
    <property type="match status" value="1"/>
</dbReference>
<evidence type="ECO:0000313" key="18">
    <source>
        <dbReference type="EMBL" id="MFL9840091.1"/>
    </source>
</evidence>
<feature type="transmembrane region" description="Helical" evidence="16">
    <location>
        <begin position="306"/>
        <end position="330"/>
    </location>
</feature>
<feature type="transmembrane region" description="Helical" evidence="16">
    <location>
        <begin position="223"/>
        <end position="250"/>
    </location>
</feature>
<evidence type="ECO:0000259" key="17">
    <source>
        <dbReference type="PROSITE" id="PS50855"/>
    </source>
</evidence>
<dbReference type="Gene3D" id="1.20.210.10">
    <property type="entry name" value="Cytochrome c oxidase-like, subunit I domain"/>
    <property type="match status" value="1"/>
</dbReference>
<evidence type="ECO:0000256" key="1">
    <source>
        <dbReference type="ARBA" id="ARBA00004141"/>
    </source>
</evidence>
<dbReference type="PROSITE" id="PS50855">
    <property type="entry name" value="COX1"/>
    <property type="match status" value="1"/>
</dbReference>
<dbReference type="InterPro" id="IPR033944">
    <property type="entry name" value="Cyt_c_oxase_su1_dom"/>
</dbReference>
<feature type="transmembrane region" description="Helical" evidence="16">
    <location>
        <begin position="270"/>
        <end position="294"/>
    </location>
</feature>
<comment type="catalytic activity">
    <reaction evidence="14 16">
        <text>4 Fe(II)-[cytochrome c] + O2 + 8 H(+)(in) = 4 Fe(III)-[cytochrome c] + 2 H2O + 4 H(+)(out)</text>
        <dbReference type="Rhea" id="RHEA:11436"/>
        <dbReference type="Rhea" id="RHEA-COMP:10350"/>
        <dbReference type="Rhea" id="RHEA-COMP:14399"/>
        <dbReference type="ChEBI" id="CHEBI:15377"/>
        <dbReference type="ChEBI" id="CHEBI:15378"/>
        <dbReference type="ChEBI" id="CHEBI:15379"/>
        <dbReference type="ChEBI" id="CHEBI:29033"/>
        <dbReference type="ChEBI" id="CHEBI:29034"/>
        <dbReference type="EC" id="7.1.1.9"/>
    </reaction>
</comment>
<keyword evidence="4 15" id="KW-0349">Heme</keyword>
<evidence type="ECO:0000256" key="4">
    <source>
        <dbReference type="ARBA" id="ARBA00022617"/>
    </source>
</evidence>
<organism evidence="18 19">
    <name type="scientific">Sphingomonas plantiphila</name>
    <dbReference type="NCBI Taxonomy" id="3163295"/>
    <lineage>
        <taxon>Bacteria</taxon>
        <taxon>Pseudomonadati</taxon>
        <taxon>Pseudomonadota</taxon>
        <taxon>Alphaproteobacteria</taxon>
        <taxon>Sphingomonadales</taxon>
        <taxon>Sphingomonadaceae</taxon>
        <taxon>Sphingomonas</taxon>
    </lineage>
</organism>
<dbReference type="PRINTS" id="PR01165">
    <property type="entry name" value="CYCOXIDASEI"/>
</dbReference>
<dbReference type="InterPro" id="IPR023615">
    <property type="entry name" value="Cyt_c_Oxase_su1_BS"/>
</dbReference>
<feature type="transmembrane region" description="Helical" evidence="16">
    <location>
        <begin position="190"/>
        <end position="211"/>
    </location>
</feature>
<comment type="similarity">
    <text evidence="15">Belongs to the heme-copper respiratory oxidase family.</text>
</comment>
<keyword evidence="16" id="KW-1003">Cell membrane</keyword>
<keyword evidence="9 15" id="KW-0249">Electron transport</keyword>
<comment type="function">
    <text evidence="16">Cytochrome c oxidase is the component of the respiratory chain that catalyzes the reduction of oxygen to water. Subunits 1-3 form the functional core of the enzyme complex. CO I is the catalytic subunit of the enzyme. Electrons originating in cytochrome c are transferred via the copper A center of subunit 2 and heme A of subunit 1 to the bimetallic center formed by heme A3 and copper B.</text>
</comment>
<proteinExistence type="inferred from homology"/>
<dbReference type="PANTHER" id="PTHR10422">
    <property type="entry name" value="CYTOCHROME C OXIDASE SUBUNIT 1"/>
    <property type="match status" value="1"/>
</dbReference>
<keyword evidence="11 16" id="KW-0408">Iron</keyword>
<evidence type="ECO:0000256" key="15">
    <source>
        <dbReference type="RuleBase" id="RU000370"/>
    </source>
</evidence>
<dbReference type="CDD" id="cd01663">
    <property type="entry name" value="Cyt_c_Oxidase_I"/>
    <property type="match status" value="1"/>
</dbReference>
<evidence type="ECO:0000256" key="2">
    <source>
        <dbReference type="ARBA" id="ARBA00004673"/>
    </source>
</evidence>
<dbReference type="PANTHER" id="PTHR10422:SF18">
    <property type="entry name" value="CYTOCHROME C OXIDASE SUBUNIT 1"/>
    <property type="match status" value="1"/>
</dbReference>
<dbReference type="EMBL" id="JBELQC010000001">
    <property type="protein sequence ID" value="MFL9840091.1"/>
    <property type="molecule type" value="Genomic_DNA"/>
</dbReference>
<dbReference type="InterPro" id="IPR000883">
    <property type="entry name" value="Cyt_C_Oxase_1"/>
</dbReference>
<dbReference type="InterPro" id="IPR036927">
    <property type="entry name" value="Cyt_c_oxase-like_su1_sf"/>
</dbReference>
<keyword evidence="12 16" id="KW-0186">Copper</keyword>
<keyword evidence="5 15" id="KW-0679">Respiratory chain</keyword>
<gene>
    <name evidence="18" type="primary">ctaD</name>
    <name evidence="18" type="ORF">ABS767_03865</name>
</gene>
<feature type="transmembrane region" description="Helical" evidence="16">
    <location>
        <begin position="410"/>
        <end position="435"/>
    </location>
</feature>
<keyword evidence="8" id="KW-1278">Translocase</keyword>
<feature type="transmembrane region" description="Helical" evidence="16">
    <location>
        <begin position="447"/>
        <end position="466"/>
    </location>
</feature>